<accession>A0A0D8XST9</accession>
<dbReference type="EMBL" id="KN716300">
    <property type="protein sequence ID" value="KJH47605.1"/>
    <property type="molecule type" value="Genomic_DNA"/>
</dbReference>
<dbReference type="AlphaFoldDB" id="A0A0D8XST9"/>
<dbReference type="PROSITE" id="PS51362">
    <property type="entry name" value="TGF_BETA_2"/>
    <property type="match status" value="1"/>
</dbReference>
<evidence type="ECO:0000256" key="4">
    <source>
        <dbReference type="ARBA" id="ARBA00022729"/>
    </source>
</evidence>
<evidence type="ECO:0000259" key="9">
    <source>
        <dbReference type="PROSITE" id="PS51362"/>
    </source>
</evidence>
<keyword evidence="4" id="KW-0732">Signal</keyword>
<dbReference type="FunFam" id="2.10.90.10:FF:000001">
    <property type="entry name" value="Bone morphogenetic protein 4"/>
    <property type="match status" value="1"/>
</dbReference>
<sequence length="123" mass="13811">MDKQVVKSNDVRTALLEADKEDARCQKRGSLMNLASLGWGRWIIAPSTFEAGFCSGICPNPLPKEMHPSNHALLQSLLYSSTVPSVCCSPEHMRSLTLFYHDEYDRLTIKNFDNMLVESCACQ</sequence>
<evidence type="ECO:0000256" key="6">
    <source>
        <dbReference type="ARBA" id="ARBA00023157"/>
    </source>
</evidence>
<dbReference type="InterPro" id="IPR017948">
    <property type="entry name" value="TGFb_CS"/>
</dbReference>
<dbReference type="GO" id="GO:0005615">
    <property type="term" value="C:extracellular space"/>
    <property type="evidence" value="ECO:0007669"/>
    <property type="project" value="TreeGrafter"/>
</dbReference>
<dbReference type="PROSITE" id="PS00250">
    <property type="entry name" value="TGF_BETA_1"/>
    <property type="match status" value="1"/>
</dbReference>
<dbReference type="Proteomes" id="UP000053766">
    <property type="component" value="Unassembled WGS sequence"/>
</dbReference>
<name>A0A0D8XST9_DICVI</name>
<evidence type="ECO:0000256" key="7">
    <source>
        <dbReference type="ARBA" id="ARBA00023180"/>
    </source>
</evidence>
<reference evidence="11" key="2">
    <citation type="journal article" date="2016" name="Sci. Rep.">
        <title>Dictyocaulus viviparus genome, variome and transcriptome elucidate lungworm biology and support future intervention.</title>
        <authorList>
            <person name="McNulty S.N."/>
            <person name="Strube C."/>
            <person name="Rosa B.A."/>
            <person name="Martin J.C."/>
            <person name="Tyagi R."/>
            <person name="Choi Y.J."/>
            <person name="Wang Q."/>
            <person name="Hallsworth Pepin K."/>
            <person name="Zhang X."/>
            <person name="Ozersky P."/>
            <person name="Wilson R.K."/>
            <person name="Sternberg P.W."/>
            <person name="Gasser R.B."/>
            <person name="Mitreva M."/>
        </authorList>
    </citation>
    <scope>NUCLEOTIDE SEQUENCE [LARGE SCALE GENOMIC DNA]</scope>
    <source>
        <strain evidence="11">HannoverDv2000</strain>
    </source>
</reference>
<evidence type="ECO:0000256" key="3">
    <source>
        <dbReference type="ARBA" id="ARBA00022525"/>
    </source>
</evidence>
<proteinExistence type="inferred from homology"/>
<organism evidence="10 11">
    <name type="scientific">Dictyocaulus viviparus</name>
    <name type="common">Bovine lungworm</name>
    <dbReference type="NCBI Taxonomy" id="29172"/>
    <lineage>
        <taxon>Eukaryota</taxon>
        <taxon>Metazoa</taxon>
        <taxon>Ecdysozoa</taxon>
        <taxon>Nematoda</taxon>
        <taxon>Chromadorea</taxon>
        <taxon>Rhabditida</taxon>
        <taxon>Rhabditina</taxon>
        <taxon>Rhabditomorpha</taxon>
        <taxon>Strongyloidea</taxon>
        <taxon>Metastrongylidae</taxon>
        <taxon>Dictyocaulus</taxon>
    </lineage>
</organism>
<keyword evidence="6" id="KW-1015">Disulfide bond</keyword>
<keyword evidence="11" id="KW-1185">Reference proteome</keyword>
<dbReference type="InterPro" id="IPR029034">
    <property type="entry name" value="Cystine-knot_cytokine"/>
</dbReference>
<evidence type="ECO:0000256" key="2">
    <source>
        <dbReference type="ARBA" id="ARBA00006656"/>
    </source>
</evidence>
<comment type="similarity">
    <text evidence="2 8">Belongs to the TGF-beta family.</text>
</comment>
<evidence type="ECO:0000256" key="5">
    <source>
        <dbReference type="ARBA" id="ARBA00023030"/>
    </source>
</evidence>
<evidence type="ECO:0000256" key="1">
    <source>
        <dbReference type="ARBA" id="ARBA00004613"/>
    </source>
</evidence>
<dbReference type="PRINTS" id="PR00669">
    <property type="entry name" value="INHIBINA"/>
</dbReference>
<dbReference type="GO" id="GO:0005125">
    <property type="term" value="F:cytokine activity"/>
    <property type="evidence" value="ECO:0007669"/>
    <property type="project" value="TreeGrafter"/>
</dbReference>
<evidence type="ECO:0000256" key="8">
    <source>
        <dbReference type="RuleBase" id="RU000354"/>
    </source>
</evidence>
<dbReference type="OrthoDB" id="5987191at2759"/>
<evidence type="ECO:0000313" key="10">
    <source>
        <dbReference type="EMBL" id="KJH47605.1"/>
    </source>
</evidence>
<keyword evidence="3" id="KW-0964">Secreted</keyword>
<dbReference type="Gene3D" id="2.10.90.10">
    <property type="entry name" value="Cystine-knot cytokines"/>
    <property type="match status" value="1"/>
</dbReference>
<feature type="domain" description="TGF-beta family profile" evidence="9">
    <location>
        <begin position="10"/>
        <end position="123"/>
    </location>
</feature>
<dbReference type="PANTHER" id="PTHR11848">
    <property type="entry name" value="TGF-BETA FAMILY"/>
    <property type="match status" value="1"/>
</dbReference>
<dbReference type="InterPro" id="IPR001839">
    <property type="entry name" value="TGF-b_C"/>
</dbReference>
<dbReference type="PANTHER" id="PTHR11848:SF310">
    <property type="entry name" value="PROTEIN 60A-RELATED"/>
    <property type="match status" value="1"/>
</dbReference>
<keyword evidence="5 8" id="KW-0339">Growth factor</keyword>
<dbReference type="Pfam" id="PF00019">
    <property type="entry name" value="TGF_beta"/>
    <property type="match status" value="1"/>
</dbReference>
<reference evidence="10 11" key="1">
    <citation type="submission" date="2013-11" db="EMBL/GenBank/DDBJ databases">
        <title>Draft genome of the bovine lungworm Dictyocaulus viviparus.</title>
        <authorList>
            <person name="Mitreva M."/>
        </authorList>
    </citation>
    <scope>NUCLEOTIDE SEQUENCE [LARGE SCALE GENOMIC DNA]</scope>
    <source>
        <strain evidence="10 11">HannoverDv2000</strain>
    </source>
</reference>
<dbReference type="InterPro" id="IPR015615">
    <property type="entry name" value="TGF-beta-rel"/>
</dbReference>
<comment type="subcellular location">
    <subcellularLocation>
        <location evidence="1">Secreted</location>
    </subcellularLocation>
</comment>
<gene>
    <name evidence="10" type="ORF">DICVIV_06312</name>
</gene>
<dbReference type="SUPFAM" id="SSF57501">
    <property type="entry name" value="Cystine-knot cytokines"/>
    <property type="match status" value="1"/>
</dbReference>
<dbReference type="STRING" id="29172.A0A0D8XST9"/>
<keyword evidence="7" id="KW-0325">Glycoprotein</keyword>
<protein>
    <submittedName>
        <fullName evidence="10">Transforming growth factor beta like domain protein</fullName>
    </submittedName>
</protein>
<evidence type="ECO:0000313" key="11">
    <source>
        <dbReference type="Proteomes" id="UP000053766"/>
    </source>
</evidence>
<dbReference type="GO" id="GO:0008083">
    <property type="term" value="F:growth factor activity"/>
    <property type="evidence" value="ECO:0007669"/>
    <property type="project" value="UniProtKB-KW"/>
</dbReference>
<dbReference type="SMART" id="SM00204">
    <property type="entry name" value="TGFB"/>
    <property type="match status" value="1"/>
</dbReference>